<evidence type="ECO:0000313" key="9">
    <source>
        <dbReference type="EMBL" id="AYD39114.1"/>
    </source>
</evidence>
<keyword evidence="6" id="KW-0175">Coiled coil</keyword>
<evidence type="ECO:0000256" key="2">
    <source>
        <dbReference type="ARBA" id="ARBA00022670"/>
    </source>
</evidence>
<dbReference type="OrthoDB" id="9808890at2"/>
<dbReference type="InterPro" id="IPR051202">
    <property type="entry name" value="Peptidase_C40"/>
</dbReference>
<dbReference type="Pfam" id="PF00877">
    <property type="entry name" value="NLPC_P60"/>
    <property type="match status" value="1"/>
</dbReference>
<dbReference type="PANTHER" id="PTHR47053">
    <property type="entry name" value="MUREIN DD-ENDOPEPTIDASE MEPH-RELATED"/>
    <property type="match status" value="1"/>
</dbReference>
<dbReference type="RefSeq" id="WP_119969825.1">
    <property type="nucleotide sequence ID" value="NZ_CP032416.1"/>
</dbReference>
<dbReference type="InterPro" id="IPR057309">
    <property type="entry name" value="PcsB_CC"/>
</dbReference>
<evidence type="ECO:0000256" key="6">
    <source>
        <dbReference type="SAM" id="Coils"/>
    </source>
</evidence>
<proteinExistence type="inferred from homology"/>
<dbReference type="Proteomes" id="UP000266301">
    <property type="component" value="Chromosome"/>
</dbReference>
<dbReference type="InterPro" id="IPR000064">
    <property type="entry name" value="NLP_P60_dom"/>
</dbReference>
<dbReference type="PROSITE" id="PS51935">
    <property type="entry name" value="NLPC_P60"/>
    <property type="match status" value="1"/>
</dbReference>
<feature type="domain" description="NlpC/P60" evidence="8">
    <location>
        <begin position="219"/>
        <end position="334"/>
    </location>
</feature>
<keyword evidence="2" id="KW-0645">Protease</keyword>
<feature type="chain" id="PRO_5017323941" evidence="7">
    <location>
        <begin position="25"/>
        <end position="334"/>
    </location>
</feature>
<reference evidence="9 10" key="1">
    <citation type="journal article" date="2019" name="Int. J. Syst. Evol. Microbiol.">
        <title>Clostridium fermenticellae sp. nov., isolated from the mud in a fermentation cellar for the production of the Chinese liquor, baijiu.</title>
        <authorList>
            <person name="Xu P.X."/>
            <person name="Chai L.J."/>
            <person name="Qiu T."/>
            <person name="Zhang X.J."/>
            <person name="Lu Z.M."/>
            <person name="Xiao C."/>
            <person name="Wang S.T."/>
            <person name="Shen C.H."/>
            <person name="Shi J.S."/>
            <person name="Xu Z.H."/>
        </authorList>
    </citation>
    <scope>NUCLEOTIDE SEQUENCE [LARGE SCALE GENOMIC DNA]</scope>
    <source>
        <strain evidence="9 10">JN500901</strain>
    </source>
</reference>
<dbReference type="GO" id="GO:0006508">
    <property type="term" value="P:proteolysis"/>
    <property type="evidence" value="ECO:0007669"/>
    <property type="project" value="UniProtKB-KW"/>
</dbReference>
<evidence type="ECO:0000259" key="8">
    <source>
        <dbReference type="PROSITE" id="PS51935"/>
    </source>
</evidence>
<comment type="similarity">
    <text evidence="1">Belongs to the peptidase C40 family.</text>
</comment>
<dbReference type="EMBL" id="CP032416">
    <property type="protein sequence ID" value="AYD39114.1"/>
    <property type="molecule type" value="Genomic_DNA"/>
</dbReference>
<accession>A0A386H0D5</accession>
<evidence type="ECO:0000256" key="7">
    <source>
        <dbReference type="SAM" id="SignalP"/>
    </source>
</evidence>
<evidence type="ECO:0000256" key="5">
    <source>
        <dbReference type="ARBA" id="ARBA00022807"/>
    </source>
</evidence>
<keyword evidence="3 7" id="KW-0732">Signal</keyword>
<feature type="signal peptide" evidence="7">
    <location>
        <begin position="1"/>
        <end position="24"/>
    </location>
</feature>
<protein>
    <submittedName>
        <fullName evidence="9">Glycoside hydrolase</fullName>
    </submittedName>
</protein>
<dbReference type="SUPFAM" id="SSF54001">
    <property type="entry name" value="Cysteine proteinases"/>
    <property type="match status" value="1"/>
</dbReference>
<dbReference type="PANTHER" id="PTHR47053:SF1">
    <property type="entry name" value="MUREIN DD-ENDOPEPTIDASE MEPH-RELATED"/>
    <property type="match status" value="1"/>
</dbReference>
<gene>
    <name evidence="9" type="ORF">D4Z93_00455</name>
</gene>
<evidence type="ECO:0000256" key="3">
    <source>
        <dbReference type="ARBA" id="ARBA00022729"/>
    </source>
</evidence>
<evidence type="ECO:0000313" key="10">
    <source>
        <dbReference type="Proteomes" id="UP000266301"/>
    </source>
</evidence>
<sequence>MNRRMVSIALALTLALGVSGNALASTTDDSASLKQIQDQRQELEIKTEQLDNQITQAMQQIQDNKDKIAEIAKEIEQNQADLDEAQGQIENQQESFNQRAKSMYINGNDGYLGVILDSQNLNDFVARVDNIKKIMGYDKQVVDDLNNKKDLIESKKQTLCDQNNQLISLKADNEKKLAQLSSDKSQETELLASLTQKEKQLTSENEVSESTSLSRGGASVSSNAVVAYASNFLGTPYEWGGNGPSSFDCSGFTCYVFAHFGVSLPRVASDQQNVGTAVSKDNLQPGDLVFFGSTAYHVGIYVGNGSYINAPKTGDVVKISSIDRSDYSGARRVL</sequence>
<organism evidence="9 10">
    <name type="scientific">Clostridium fermenticellae</name>
    <dbReference type="NCBI Taxonomy" id="2068654"/>
    <lineage>
        <taxon>Bacteria</taxon>
        <taxon>Bacillati</taxon>
        <taxon>Bacillota</taxon>
        <taxon>Clostridia</taxon>
        <taxon>Eubacteriales</taxon>
        <taxon>Clostridiaceae</taxon>
        <taxon>Clostridium</taxon>
    </lineage>
</organism>
<dbReference type="InterPro" id="IPR038765">
    <property type="entry name" value="Papain-like_cys_pep_sf"/>
</dbReference>
<evidence type="ECO:0000256" key="4">
    <source>
        <dbReference type="ARBA" id="ARBA00022801"/>
    </source>
</evidence>
<keyword evidence="10" id="KW-1185">Reference proteome</keyword>
<feature type="coiled-coil region" evidence="6">
    <location>
        <begin position="142"/>
        <end position="197"/>
    </location>
</feature>
<dbReference type="GO" id="GO:0008234">
    <property type="term" value="F:cysteine-type peptidase activity"/>
    <property type="evidence" value="ECO:0007669"/>
    <property type="project" value="UniProtKB-KW"/>
</dbReference>
<dbReference type="KEGG" id="cfer:D4Z93_00455"/>
<feature type="coiled-coil region" evidence="6">
    <location>
        <begin position="33"/>
        <end position="95"/>
    </location>
</feature>
<dbReference type="Gene3D" id="3.90.1720.10">
    <property type="entry name" value="endopeptidase domain like (from Nostoc punctiforme)"/>
    <property type="match status" value="1"/>
</dbReference>
<name>A0A386H0D5_9CLOT</name>
<keyword evidence="4 9" id="KW-0378">Hydrolase</keyword>
<dbReference type="AlphaFoldDB" id="A0A386H0D5"/>
<dbReference type="Pfam" id="PF24568">
    <property type="entry name" value="CC_PcsB"/>
    <property type="match status" value="1"/>
</dbReference>
<keyword evidence="5" id="KW-0788">Thiol protease</keyword>
<evidence type="ECO:0000256" key="1">
    <source>
        <dbReference type="ARBA" id="ARBA00007074"/>
    </source>
</evidence>
<dbReference type="Gene3D" id="6.10.250.3150">
    <property type="match status" value="1"/>
</dbReference>